<sequence length="347" mass="40099">MEKNRIKYCAVPGCKNIKRDGLSFHLFPSDPKISNKWREAFKMKEFSAFMQVCSDHFQREDFFPTNVIKKKSRLKLRTIPSRNLPVTVKNRNSNQVQNRNDPAAKRIKVIEIGTKETAISLPMDICIPECTIIPIKEPKQEAHKSHIDLKGTTDKWVQLDPSSKNVKTREKMCQTDGKCLLLDMMIGNCDKKLNTMTGIPSFKLLESLEICFIKLETTEYPSFKSFLTARHRIMLTFMVFKLNLTYAALAVLFEISASYVKSLFTDSLVKLQHLLSSTINFPSKKEILTKCQKVLKNINEKKQKSLVKQRKDESDVSSVIDHFRLVDHFYDQTAQEPMIKISQQQIK</sequence>
<protein>
    <recommendedName>
        <fullName evidence="14">THAP-type domain-containing protein</fullName>
    </recommendedName>
</protein>
<reference evidence="15 16" key="1">
    <citation type="submission" date="2024-05" db="EMBL/GenBank/DDBJ databases">
        <title>Genetic variation in Jamaican populations of the coffee berry borer (Hypothenemus hampei).</title>
        <authorList>
            <person name="Errbii M."/>
            <person name="Myrie A."/>
        </authorList>
    </citation>
    <scope>NUCLEOTIDE SEQUENCE [LARGE SCALE GENOMIC DNA]</scope>
    <source>
        <strain evidence="15">JA-Hopewell-2020-01-JO</strain>
        <tissue evidence="15">Whole body</tissue>
    </source>
</reference>
<evidence type="ECO:0000256" key="10">
    <source>
        <dbReference type="ARBA" id="ARBA00023242"/>
    </source>
</evidence>
<comment type="caution">
    <text evidence="15">The sequence shown here is derived from an EMBL/GenBank/DDBJ whole genome shotgun (WGS) entry which is preliminary data.</text>
</comment>
<keyword evidence="6" id="KW-0805">Transcription regulation</keyword>
<keyword evidence="13" id="KW-0812">Transmembrane</keyword>
<keyword evidence="9" id="KW-0804">Transcription</keyword>
<name>A0ABD1EW51_HYPHA</name>
<keyword evidence="11" id="KW-0131">Cell cycle</keyword>
<gene>
    <name evidence="15" type="ORF">ABEB36_004870</name>
</gene>
<keyword evidence="3" id="KW-0479">Metal-binding</keyword>
<dbReference type="SMART" id="SM00692">
    <property type="entry name" value="DM3"/>
    <property type="match status" value="1"/>
</dbReference>
<evidence type="ECO:0000256" key="11">
    <source>
        <dbReference type="ARBA" id="ARBA00023306"/>
    </source>
</evidence>
<keyword evidence="16" id="KW-1185">Reference proteome</keyword>
<dbReference type="Proteomes" id="UP001566132">
    <property type="component" value="Unassembled WGS sequence"/>
</dbReference>
<dbReference type="GO" id="GO:0008270">
    <property type="term" value="F:zinc ion binding"/>
    <property type="evidence" value="ECO:0007669"/>
    <property type="project" value="UniProtKB-KW"/>
</dbReference>
<dbReference type="Pfam" id="PF05485">
    <property type="entry name" value="THAP"/>
    <property type="match status" value="1"/>
</dbReference>
<dbReference type="GO" id="GO:0003677">
    <property type="term" value="F:DNA binding"/>
    <property type="evidence" value="ECO:0007669"/>
    <property type="project" value="UniProtKB-UniRule"/>
</dbReference>
<comment type="similarity">
    <text evidence="2">Belongs to the THAP1 family.</text>
</comment>
<evidence type="ECO:0000256" key="12">
    <source>
        <dbReference type="PROSITE-ProRule" id="PRU00309"/>
    </source>
</evidence>
<evidence type="ECO:0000313" key="16">
    <source>
        <dbReference type="Proteomes" id="UP001566132"/>
    </source>
</evidence>
<keyword evidence="13" id="KW-1133">Transmembrane helix</keyword>
<dbReference type="EMBL" id="JBDJPC010000004">
    <property type="protein sequence ID" value="KAL1505270.1"/>
    <property type="molecule type" value="Genomic_DNA"/>
</dbReference>
<evidence type="ECO:0000256" key="8">
    <source>
        <dbReference type="ARBA" id="ARBA00023125"/>
    </source>
</evidence>
<dbReference type="PANTHER" id="PTHR46600:SF1">
    <property type="entry name" value="THAP DOMAIN-CONTAINING PROTEIN 1"/>
    <property type="match status" value="1"/>
</dbReference>
<dbReference type="PROSITE" id="PS50950">
    <property type="entry name" value="ZF_THAP"/>
    <property type="match status" value="1"/>
</dbReference>
<dbReference type="SUPFAM" id="SSF57716">
    <property type="entry name" value="Glucocorticoid receptor-like (DNA-binding domain)"/>
    <property type="match status" value="1"/>
</dbReference>
<dbReference type="InterPro" id="IPR038441">
    <property type="entry name" value="THAP_Znf_sf"/>
</dbReference>
<evidence type="ECO:0000256" key="1">
    <source>
        <dbReference type="ARBA" id="ARBA00004642"/>
    </source>
</evidence>
<dbReference type="InterPro" id="IPR026516">
    <property type="entry name" value="THAP1/10"/>
</dbReference>
<evidence type="ECO:0000256" key="3">
    <source>
        <dbReference type="ARBA" id="ARBA00022723"/>
    </source>
</evidence>
<proteinExistence type="inferred from homology"/>
<dbReference type="InterPro" id="IPR006612">
    <property type="entry name" value="THAP_Znf"/>
</dbReference>
<evidence type="ECO:0000256" key="9">
    <source>
        <dbReference type="ARBA" id="ARBA00023163"/>
    </source>
</evidence>
<accession>A0ABD1EW51</accession>
<evidence type="ECO:0000256" key="13">
    <source>
        <dbReference type="SAM" id="Phobius"/>
    </source>
</evidence>
<evidence type="ECO:0000256" key="6">
    <source>
        <dbReference type="ARBA" id="ARBA00023015"/>
    </source>
</evidence>
<evidence type="ECO:0000256" key="5">
    <source>
        <dbReference type="ARBA" id="ARBA00022833"/>
    </source>
</evidence>
<keyword evidence="4 12" id="KW-0863">Zinc-finger</keyword>
<evidence type="ECO:0000259" key="14">
    <source>
        <dbReference type="PROSITE" id="PS50950"/>
    </source>
</evidence>
<feature type="domain" description="THAP-type" evidence="14">
    <location>
        <begin position="1"/>
        <end position="83"/>
    </location>
</feature>
<evidence type="ECO:0000256" key="7">
    <source>
        <dbReference type="ARBA" id="ARBA00023054"/>
    </source>
</evidence>
<organism evidence="15 16">
    <name type="scientific">Hypothenemus hampei</name>
    <name type="common">Coffee berry borer</name>
    <dbReference type="NCBI Taxonomy" id="57062"/>
    <lineage>
        <taxon>Eukaryota</taxon>
        <taxon>Metazoa</taxon>
        <taxon>Ecdysozoa</taxon>
        <taxon>Arthropoda</taxon>
        <taxon>Hexapoda</taxon>
        <taxon>Insecta</taxon>
        <taxon>Pterygota</taxon>
        <taxon>Neoptera</taxon>
        <taxon>Endopterygota</taxon>
        <taxon>Coleoptera</taxon>
        <taxon>Polyphaga</taxon>
        <taxon>Cucujiformia</taxon>
        <taxon>Curculionidae</taxon>
        <taxon>Scolytinae</taxon>
        <taxon>Hypothenemus</taxon>
    </lineage>
</organism>
<feature type="transmembrane region" description="Helical" evidence="13">
    <location>
        <begin position="233"/>
        <end position="253"/>
    </location>
</feature>
<comment type="subcellular location">
    <subcellularLocation>
        <location evidence="1">Nucleus</location>
        <location evidence="1">Nucleoplasm</location>
    </subcellularLocation>
</comment>
<evidence type="ECO:0000256" key="4">
    <source>
        <dbReference type="ARBA" id="ARBA00022771"/>
    </source>
</evidence>
<keyword evidence="8 12" id="KW-0238">DNA-binding</keyword>
<evidence type="ECO:0000256" key="2">
    <source>
        <dbReference type="ARBA" id="ARBA00006177"/>
    </source>
</evidence>
<dbReference type="GO" id="GO:0005654">
    <property type="term" value="C:nucleoplasm"/>
    <property type="evidence" value="ECO:0007669"/>
    <property type="project" value="UniProtKB-SubCell"/>
</dbReference>
<keyword evidence="13" id="KW-0472">Membrane</keyword>
<dbReference type="Gene3D" id="6.20.210.20">
    <property type="entry name" value="THAP domain"/>
    <property type="match status" value="1"/>
</dbReference>
<keyword evidence="10" id="KW-0539">Nucleus</keyword>
<dbReference type="SMART" id="SM00980">
    <property type="entry name" value="THAP"/>
    <property type="match status" value="1"/>
</dbReference>
<keyword evidence="5" id="KW-0862">Zinc</keyword>
<keyword evidence="7" id="KW-0175">Coiled coil</keyword>
<dbReference type="AlphaFoldDB" id="A0ABD1EW51"/>
<evidence type="ECO:0000313" key="15">
    <source>
        <dbReference type="EMBL" id="KAL1505270.1"/>
    </source>
</evidence>
<dbReference type="PANTHER" id="PTHR46600">
    <property type="entry name" value="THAP DOMAIN-CONTAINING"/>
    <property type="match status" value="1"/>
</dbReference>